<name>A0AAD2FIK7_9STRA</name>
<reference evidence="4" key="1">
    <citation type="submission" date="2023-08" db="EMBL/GenBank/DDBJ databases">
        <authorList>
            <person name="Audoor S."/>
            <person name="Bilcke G."/>
        </authorList>
    </citation>
    <scope>NUCLEOTIDE SEQUENCE</scope>
</reference>
<keyword evidence="1" id="KW-0175">Coiled coil</keyword>
<evidence type="ECO:0000256" key="1">
    <source>
        <dbReference type="SAM" id="Coils"/>
    </source>
</evidence>
<dbReference type="Pfam" id="PF20710">
    <property type="entry name" value="DUF6824"/>
    <property type="match status" value="1"/>
</dbReference>
<evidence type="ECO:0000313" key="4">
    <source>
        <dbReference type="EMBL" id="CAJ1934427.1"/>
    </source>
</evidence>
<evidence type="ECO:0000259" key="3">
    <source>
        <dbReference type="Pfam" id="PF20710"/>
    </source>
</evidence>
<dbReference type="Proteomes" id="UP001295423">
    <property type="component" value="Unassembled WGS sequence"/>
</dbReference>
<accession>A0AAD2FIK7</accession>
<feature type="coiled-coil region" evidence="1">
    <location>
        <begin position="55"/>
        <end position="86"/>
    </location>
</feature>
<dbReference type="AlphaFoldDB" id="A0AAD2FIK7"/>
<organism evidence="4 5">
    <name type="scientific">Cylindrotheca closterium</name>
    <dbReference type="NCBI Taxonomy" id="2856"/>
    <lineage>
        <taxon>Eukaryota</taxon>
        <taxon>Sar</taxon>
        <taxon>Stramenopiles</taxon>
        <taxon>Ochrophyta</taxon>
        <taxon>Bacillariophyta</taxon>
        <taxon>Bacillariophyceae</taxon>
        <taxon>Bacillariophycidae</taxon>
        <taxon>Bacillariales</taxon>
        <taxon>Bacillariaceae</taxon>
        <taxon>Cylindrotheca</taxon>
    </lineage>
</organism>
<evidence type="ECO:0000313" key="5">
    <source>
        <dbReference type="Proteomes" id="UP001295423"/>
    </source>
</evidence>
<comment type="caution">
    <text evidence="4">The sequence shown here is derived from an EMBL/GenBank/DDBJ whole genome shotgun (WGS) entry which is preliminary data.</text>
</comment>
<feature type="compositionally biased region" description="Polar residues" evidence="2">
    <location>
        <begin position="449"/>
        <end position="460"/>
    </location>
</feature>
<dbReference type="InterPro" id="IPR049227">
    <property type="entry name" value="DUF6824"/>
</dbReference>
<evidence type="ECO:0000256" key="2">
    <source>
        <dbReference type="SAM" id="MobiDB-lite"/>
    </source>
</evidence>
<dbReference type="InterPro" id="IPR036865">
    <property type="entry name" value="CRAL-TRIO_dom_sf"/>
</dbReference>
<sequence>MDEESTEVLISRLESAGFQESFPQTDEEADVVDDLLAHELEELSVTEQEKVAFDLHGLAAEIEETEELIETSLKEMENEIQKIKKKPAFEKAMKMNPGHVCNRQFRLQFLRCEFFICKNAAARLVFHFEKKEMIFGDGDVLGRDVRLSDLSQQDLMSMQSGALQILPTRDITGRSVLVWMPGNWRGRGKLNTRSAQRVFYYMTTTASQEEETQKKGFIIVVYNVGPKGDEIPTLGLLKKIHSIRLAVPHKMFGMHFCFDDKSLRPVVSGFRYFLDKRARNRFRAHFGDEQKTTFQLQTFGIPFDDSSPFKLHEGEFNLSWHNEWLQIRKSQEDLPLKKSDENDPVTIPHRFDVLFGRSKMTREHTGNLRALHLINMWEAKYEGAGKYEKTIITEKIVNIIRDSGGKFLKWENDKGWLQVDNEAAREKIAHWFRHNRKKHAASKNDKSAESNTQKRPFNQC</sequence>
<gene>
    <name evidence="4" type="ORF">CYCCA115_LOCUS3767</name>
</gene>
<dbReference type="Gene3D" id="3.40.525.10">
    <property type="entry name" value="CRAL-TRIO lipid binding domain"/>
    <property type="match status" value="1"/>
</dbReference>
<feature type="domain" description="DUF6824" evidence="3">
    <location>
        <begin position="352"/>
        <end position="433"/>
    </location>
</feature>
<dbReference type="SUPFAM" id="SSF52087">
    <property type="entry name" value="CRAL/TRIO domain"/>
    <property type="match status" value="1"/>
</dbReference>
<feature type="region of interest" description="Disordered" evidence="2">
    <location>
        <begin position="435"/>
        <end position="460"/>
    </location>
</feature>
<dbReference type="EMBL" id="CAKOGP040000335">
    <property type="protein sequence ID" value="CAJ1934427.1"/>
    <property type="molecule type" value="Genomic_DNA"/>
</dbReference>
<proteinExistence type="predicted"/>
<keyword evidence="5" id="KW-1185">Reference proteome</keyword>
<protein>
    <recommendedName>
        <fullName evidence="3">DUF6824 domain-containing protein</fullName>
    </recommendedName>
</protein>